<evidence type="ECO:0000256" key="1">
    <source>
        <dbReference type="SAM" id="MobiDB-lite"/>
    </source>
</evidence>
<evidence type="ECO:0000313" key="2">
    <source>
        <dbReference type="EMBL" id="GBM88005.1"/>
    </source>
</evidence>
<accession>A0A4Y2JDP6</accession>
<reference evidence="2 3" key="1">
    <citation type="journal article" date="2019" name="Sci. Rep.">
        <title>Orb-weaving spider Araneus ventricosus genome elucidates the spidroin gene catalogue.</title>
        <authorList>
            <person name="Kono N."/>
            <person name="Nakamura H."/>
            <person name="Ohtoshi R."/>
            <person name="Moran D.A.P."/>
            <person name="Shinohara A."/>
            <person name="Yoshida Y."/>
            <person name="Fujiwara M."/>
            <person name="Mori M."/>
            <person name="Tomita M."/>
            <person name="Arakawa K."/>
        </authorList>
    </citation>
    <scope>NUCLEOTIDE SEQUENCE [LARGE SCALE GENOMIC DNA]</scope>
</reference>
<evidence type="ECO:0000313" key="3">
    <source>
        <dbReference type="Proteomes" id="UP000499080"/>
    </source>
</evidence>
<sequence length="249" mass="27556">MKSVVRRPDLRSQRPKSSFSPQENRALARLCPLPKNLFSSSILALSFNSHRPPTGGTVQKASPRIPVNSVGGVHLSEPLLTPYLFGPVLLSQAVSQARDKLPFSSLPLKSSPLAPDWTSGSLCRRFNEDFPLRHLLCPVTHSVGKKLLLANDLGGSYNTYIFLNINGIELSFLFTLLIDSSTAISCVVIRRFCRMSSSAAEIVALLVTKREWQVLDVYADRLITLTPPEYDAQCETLLSMHLFHPAINL</sequence>
<organism evidence="2 3">
    <name type="scientific">Araneus ventricosus</name>
    <name type="common">Orbweaver spider</name>
    <name type="synonym">Epeira ventricosa</name>
    <dbReference type="NCBI Taxonomy" id="182803"/>
    <lineage>
        <taxon>Eukaryota</taxon>
        <taxon>Metazoa</taxon>
        <taxon>Ecdysozoa</taxon>
        <taxon>Arthropoda</taxon>
        <taxon>Chelicerata</taxon>
        <taxon>Arachnida</taxon>
        <taxon>Araneae</taxon>
        <taxon>Araneomorphae</taxon>
        <taxon>Entelegynae</taxon>
        <taxon>Araneoidea</taxon>
        <taxon>Araneidae</taxon>
        <taxon>Araneus</taxon>
    </lineage>
</organism>
<dbReference type="AlphaFoldDB" id="A0A4Y2JDP6"/>
<name>A0A4Y2JDP6_ARAVE</name>
<protein>
    <submittedName>
        <fullName evidence="2">Uncharacterized protein</fullName>
    </submittedName>
</protein>
<comment type="caution">
    <text evidence="2">The sequence shown here is derived from an EMBL/GenBank/DDBJ whole genome shotgun (WGS) entry which is preliminary data.</text>
</comment>
<dbReference type="EMBL" id="BGPR01003426">
    <property type="protein sequence ID" value="GBM88005.1"/>
    <property type="molecule type" value="Genomic_DNA"/>
</dbReference>
<dbReference type="Proteomes" id="UP000499080">
    <property type="component" value="Unassembled WGS sequence"/>
</dbReference>
<keyword evidence="3" id="KW-1185">Reference proteome</keyword>
<feature type="compositionally biased region" description="Basic and acidic residues" evidence="1">
    <location>
        <begin position="1"/>
        <end position="12"/>
    </location>
</feature>
<gene>
    <name evidence="2" type="ORF">AVEN_185939_1</name>
</gene>
<proteinExistence type="predicted"/>
<feature type="region of interest" description="Disordered" evidence="1">
    <location>
        <begin position="1"/>
        <end position="23"/>
    </location>
</feature>